<dbReference type="InterPro" id="IPR025898">
    <property type="entry name" value="Tc3_transposase_DNA-bd_dom"/>
</dbReference>
<sequence>MGHAPKLSQHERGQIDAPSTVSYTVKQIADVVKRSRKAIMNFLRRQEEYGTKKSSGRPSKIYGVENAEQVFQYCPMTTEEIIKTDTEACKRKTLLG</sequence>
<dbReference type="WBParaSite" id="Hba_07856">
    <property type="protein sequence ID" value="Hba_07856"/>
    <property type="gene ID" value="Hba_07856"/>
</dbReference>
<keyword evidence="3" id="KW-1185">Reference proteome</keyword>
<dbReference type="Proteomes" id="UP000095283">
    <property type="component" value="Unplaced"/>
</dbReference>
<dbReference type="Pfam" id="PF11427">
    <property type="entry name" value="HTH_Tnp_Tc3_1"/>
    <property type="match status" value="1"/>
</dbReference>
<dbReference type="GO" id="GO:0003677">
    <property type="term" value="F:DNA binding"/>
    <property type="evidence" value="ECO:0007669"/>
    <property type="project" value="InterPro"/>
</dbReference>
<evidence type="ECO:0000313" key="3">
    <source>
        <dbReference type="Proteomes" id="UP000095283"/>
    </source>
</evidence>
<comment type="subcellular location">
    <subcellularLocation>
        <location evidence="1">Nucleus</location>
    </subcellularLocation>
</comment>
<proteinExistence type="predicted"/>
<evidence type="ECO:0000256" key="1">
    <source>
        <dbReference type="ARBA" id="ARBA00004123"/>
    </source>
</evidence>
<name>A0A1I7WRZ5_HETBA</name>
<feature type="domain" description="Tc3 transposase DNA binding" evidence="2">
    <location>
        <begin position="7"/>
        <end position="51"/>
    </location>
</feature>
<accession>A0A1I7WRZ5</accession>
<dbReference type="SUPFAM" id="SSF46689">
    <property type="entry name" value="Homeodomain-like"/>
    <property type="match status" value="1"/>
</dbReference>
<organism evidence="3 4">
    <name type="scientific">Heterorhabditis bacteriophora</name>
    <name type="common">Entomopathogenic nematode worm</name>
    <dbReference type="NCBI Taxonomy" id="37862"/>
    <lineage>
        <taxon>Eukaryota</taxon>
        <taxon>Metazoa</taxon>
        <taxon>Ecdysozoa</taxon>
        <taxon>Nematoda</taxon>
        <taxon>Chromadorea</taxon>
        <taxon>Rhabditida</taxon>
        <taxon>Rhabditina</taxon>
        <taxon>Rhabditomorpha</taxon>
        <taxon>Strongyloidea</taxon>
        <taxon>Heterorhabditidae</taxon>
        <taxon>Heterorhabditis</taxon>
    </lineage>
</organism>
<protein>
    <submittedName>
        <fullName evidence="4">HTH_Tnp_Tc3_1 domain-containing protein</fullName>
    </submittedName>
</protein>
<evidence type="ECO:0000313" key="4">
    <source>
        <dbReference type="WBParaSite" id="Hba_07856"/>
    </source>
</evidence>
<dbReference type="GO" id="GO:0005634">
    <property type="term" value="C:nucleus"/>
    <property type="evidence" value="ECO:0007669"/>
    <property type="project" value="UniProtKB-SubCell"/>
</dbReference>
<evidence type="ECO:0000259" key="2">
    <source>
        <dbReference type="Pfam" id="PF11427"/>
    </source>
</evidence>
<dbReference type="AlphaFoldDB" id="A0A1I7WRZ5"/>
<dbReference type="Gene3D" id="1.10.10.60">
    <property type="entry name" value="Homeodomain-like"/>
    <property type="match status" value="1"/>
</dbReference>
<dbReference type="InterPro" id="IPR009057">
    <property type="entry name" value="Homeodomain-like_sf"/>
</dbReference>
<reference evidence="4" key="1">
    <citation type="submission" date="2016-11" db="UniProtKB">
        <authorList>
            <consortium name="WormBaseParasite"/>
        </authorList>
    </citation>
    <scope>IDENTIFICATION</scope>
</reference>